<dbReference type="InterPro" id="IPR036629">
    <property type="entry name" value="YjbJ_sf"/>
</dbReference>
<dbReference type="OrthoDB" id="2148190at2"/>
<dbReference type="SUPFAM" id="SSF69047">
    <property type="entry name" value="Hypothetical protein YjbJ"/>
    <property type="match status" value="1"/>
</dbReference>
<dbReference type="AlphaFoldDB" id="A0A288Q951"/>
<comment type="similarity">
    <text evidence="1">Belongs to the UPF0337 (CsbD) family.</text>
</comment>
<gene>
    <name evidence="2" type="ORF">DFP99_0754</name>
</gene>
<dbReference type="RefSeq" id="WP_070230352.1">
    <property type="nucleotide sequence ID" value="NZ_BJYO01000002.1"/>
</dbReference>
<dbReference type="Pfam" id="PF05532">
    <property type="entry name" value="CsbD"/>
    <property type="match status" value="1"/>
</dbReference>
<dbReference type="KEGG" id="wso:WSWS_01125"/>
<dbReference type="Proteomes" id="UP000254912">
    <property type="component" value="Unassembled WGS sequence"/>
</dbReference>
<protein>
    <submittedName>
        <fullName evidence="2">Uncharacterized protein YjbJ (UPF0337 family)</fullName>
    </submittedName>
</protein>
<name>A0A288Q951_9LACO</name>
<dbReference type="EMBL" id="QRAS01000001">
    <property type="protein sequence ID" value="RDL12316.1"/>
    <property type="molecule type" value="Genomic_DNA"/>
</dbReference>
<evidence type="ECO:0000313" key="2">
    <source>
        <dbReference type="EMBL" id="RDL12316.1"/>
    </source>
</evidence>
<dbReference type="GeneID" id="94546313"/>
<accession>A0A288Q951</accession>
<sequence length="68" mass="7212">MALDDKLDGLKDEAAGKTKEVYGKVTGDAETEAEGKAQGLIGKAKEKLGDVKDAASDLVEDVKEKFDK</sequence>
<evidence type="ECO:0000256" key="1">
    <source>
        <dbReference type="ARBA" id="ARBA00009129"/>
    </source>
</evidence>
<dbReference type="Gene3D" id="1.10.1470.10">
    <property type="entry name" value="YjbJ"/>
    <property type="match status" value="1"/>
</dbReference>
<proteinExistence type="inferred from homology"/>
<comment type="caution">
    <text evidence="2">The sequence shown here is derived from an EMBL/GenBank/DDBJ whole genome shotgun (WGS) entry which is preliminary data.</text>
</comment>
<reference evidence="2 3" key="1">
    <citation type="submission" date="2018-07" db="EMBL/GenBank/DDBJ databases">
        <title>Genomic Encyclopedia of Type Strains, Phase III (KMG-III): the genomes of soil and plant-associated and newly described type strains.</title>
        <authorList>
            <person name="Whitman W."/>
        </authorList>
    </citation>
    <scope>NUCLEOTIDE SEQUENCE [LARGE SCALE GENOMIC DNA]</scope>
    <source>
        <strain evidence="2 3">CECT 7031</strain>
    </source>
</reference>
<dbReference type="InterPro" id="IPR008462">
    <property type="entry name" value="CsbD"/>
</dbReference>
<organism evidence="2 3">
    <name type="scientific">Weissella soli</name>
    <dbReference type="NCBI Taxonomy" id="155866"/>
    <lineage>
        <taxon>Bacteria</taxon>
        <taxon>Bacillati</taxon>
        <taxon>Bacillota</taxon>
        <taxon>Bacilli</taxon>
        <taxon>Lactobacillales</taxon>
        <taxon>Lactobacillaceae</taxon>
        <taxon>Weissella</taxon>
    </lineage>
</organism>
<keyword evidence="3" id="KW-1185">Reference proteome</keyword>
<evidence type="ECO:0000313" key="3">
    <source>
        <dbReference type="Proteomes" id="UP000254912"/>
    </source>
</evidence>